<evidence type="ECO:0000256" key="1">
    <source>
        <dbReference type="ARBA" id="ARBA00000085"/>
    </source>
</evidence>
<evidence type="ECO:0000256" key="2">
    <source>
        <dbReference type="ARBA" id="ARBA00012438"/>
    </source>
</evidence>
<evidence type="ECO:0000256" key="5">
    <source>
        <dbReference type="ARBA" id="ARBA00022777"/>
    </source>
</evidence>
<evidence type="ECO:0000313" key="10">
    <source>
        <dbReference type="EMBL" id="RUQ84523.1"/>
    </source>
</evidence>
<dbReference type="InterPro" id="IPR000700">
    <property type="entry name" value="PAS-assoc_C"/>
</dbReference>
<evidence type="ECO:0000256" key="3">
    <source>
        <dbReference type="ARBA" id="ARBA00022553"/>
    </source>
</evidence>
<dbReference type="Pfam" id="PF13426">
    <property type="entry name" value="PAS_9"/>
    <property type="match status" value="1"/>
</dbReference>
<name>A0A3S1CKW3_9GAMM</name>
<dbReference type="PANTHER" id="PTHR43304">
    <property type="entry name" value="PHYTOCHROME-LIKE PROTEIN CPH1"/>
    <property type="match status" value="1"/>
</dbReference>
<dbReference type="InterPro" id="IPR000014">
    <property type="entry name" value="PAS"/>
</dbReference>
<dbReference type="AlphaFoldDB" id="A0A3S1CKW3"/>
<dbReference type="InterPro" id="IPR052162">
    <property type="entry name" value="Sensor_kinase/Photoreceptor"/>
</dbReference>
<evidence type="ECO:0000256" key="4">
    <source>
        <dbReference type="ARBA" id="ARBA00022679"/>
    </source>
</evidence>
<dbReference type="SMART" id="SM00091">
    <property type="entry name" value="PAS"/>
    <property type="match status" value="1"/>
</dbReference>
<dbReference type="InterPro" id="IPR036890">
    <property type="entry name" value="HATPase_C_sf"/>
</dbReference>
<keyword evidence="6" id="KW-0175">Coiled coil</keyword>
<dbReference type="CDD" id="cd00130">
    <property type="entry name" value="PAS"/>
    <property type="match status" value="1"/>
</dbReference>
<evidence type="ECO:0000313" key="11">
    <source>
        <dbReference type="Proteomes" id="UP000288012"/>
    </source>
</evidence>
<comment type="catalytic activity">
    <reaction evidence="1">
        <text>ATP + protein L-histidine = ADP + protein N-phospho-L-histidine.</text>
        <dbReference type="EC" id="2.7.13.3"/>
    </reaction>
</comment>
<dbReference type="GO" id="GO:0000155">
    <property type="term" value="F:phosphorelay sensor kinase activity"/>
    <property type="evidence" value="ECO:0007669"/>
    <property type="project" value="InterPro"/>
</dbReference>
<dbReference type="InterPro" id="IPR036097">
    <property type="entry name" value="HisK_dim/P_sf"/>
</dbReference>
<evidence type="ECO:0000256" key="6">
    <source>
        <dbReference type="SAM" id="Coils"/>
    </source>
</evidence>
<evidence type="ECO:0000259" key="7">
    <source>
        <dbReference type="PROSITE" id="PS50109"/>
    </source>
</evidence>
<dbReference type="SUPFAM" id="SSF55785">
    <property type="entry name" value="PYP-like sensor domain (PAS domain)"/>
    <property type="match status" value="1"/>
</dbReference>
<protein>
    <recommendedName>
        <fullName evidence="2">histidine kinase</fullName>
        <ecNumber evidence="2">2.7.13.3</ecNumber>
    </recommendedName>
</protein>
<evidence type="ECO:0000259" key="9">
    <source>
        <dbReference type="PROSITE" id="PS50113"/>
    </source>
</evidence>
<dbReference type="Pfam" id="PF02518">
    <property type="entry name" value="HATPase_c"/>
    <property type="match status" value="1"/>
</dbReference>
<dbReference type="SMART" id="SM00387">
    <property type="entry name" value="HATPase_c"/>
    <property type="match status" value="1"/>
</dbReference>
<comment type="caution">
    <text evidence="10">The sequence shown here is derived from an EMBL/GenBank/DDBJ whole genome shotgun (WGS) entry which is preliminary data.</text>
</comment>
<dbReference type="SUPFAM" id="SSF47384">
    <property type="entry name" value="Homodimeric domain of signal transducing histidine kinase"/>
    <property type="match status" value="1"/>
</dbReference>
<dbReference type="CDD" id="cd00082">
    <property type="entry name" value="HisKA"/>
    <property type="match status" value="1"/>
</dbReference>
<proteinExistence type="predicted"/>
<dbReference type="Gene3D" id="3.30.450.20">
    <property type="entry name" value="PAS domain"/>
    <property type="match status" value="1"/>
</dbReference>
<dbReference type="InterPro" id="IPR001610">
    <property type="entry name" value="PAC"/>
</dbReference>
<dbReference type="InterPro" id="IPR003594">
    <property type="entry name" value="HATPase_dom"/>
</dbReference>
<keyword evidence="3" id="KW-0597">Phosphoprotein</keyword>
<dbReference type="PRINTS" id="PR00344">
    <property type="entry name" value="BCTRLSENSOR"/>
</dbReference>
<dbReference type="SMART" id="SM00388">
    <property type="entry name" value="HisKA"/>
    <property type="match status" value="1"/>
</dbReference>
<dbReference type="EMBL" id="RZGR01000025">
    <property type="protein sequence ID" value="RUQ84523.1"/>
    <property type="molecule type" value="Genomic_DNA"/>
</dbReference>
<dbReference type="InterPro" id="IPR003661">
    <property type="entry name" value="HisK_dim/P_dom"/>
</dbReference>
<reference evidence="10 11" key="1">
    <citation type="submission" date="2018-12" db="EMBL/GenBank/DDBJ databases">
        <title>Legionella sp,whole genome shotgun sequence.</title>
        <authorList>
            <person name="Wu H."/>
        </authorList>
    </citation>
    <scope>NUCLEOTIDE SEQUENCE [LARGE SCALE GENOMIC DNA]</scope>
    <source>
        <strain evidence="11">km714</strain>
    </source>
</reference>
<keyword evidence="4" id="KW-0808">Transferase</keyword>
<accession>A0A3S1CKW3</accession>
<dbReference type="Pfam" id="PF00512">
    <property type="entry name" value="HisKA"/>
    <property type="match status" value="1"/>
</dbReference>
<dbReference type="Proteomes" id="UP000288012">
    <property type="component" value="Unassembled WGS sequence"/>
</dbReference>
<dbReference type="SMART" id="SM00086">
    <property type="entry name" value="PAC"/>
    <property type="match status" value="1"/>
</dbReference>
<dbReference type="EC" id="2.7.13.3" evidence="2"/>
<keyword evidence="11" id="KW-1185">Reference proteome</keyword>
<feature type="domain" description="Histidine kinase" evidence="7">
    <location>
        <begin position="212"/>
        <end position="423"/>
    </location>
</feature>
<dbReference type="InterPro" id="IPR035965">
    <property type="entry name" value="PAS-like_dom_sf"/>
</dbReference>
<evidence type="ECO:0000259" key="8">
    <source>
        <dbReference type="PROSITE" id="PS50112"/>
    </source>
</evidence>
<dbReference type="SUPFAM" id="SSF55874">
    <property type="entry name" value="ATPase domain of HSP90 chaperone/DNA topoisomerase II/histidine kinase"/>
    <property type="match status" value="1"/>
</dbReference>
<dbReference type="NCBIfam" id="TIGR00229">
    <property type="entry name" value="sensory_box"/>
    <property type="match status" value="1"/>
</dbReference>
<dbReference type="PROSITE" id="PS50109">
    <property type="entry name" value="HIS_KIN"/>
    <property type="match status" value="1"/>
</dbReference>
<dbReference type="InterPro" id="IPR005467">
    <property type="entry name" value="His_kinase_dom"/>
</dbReference>
<keyword evidence="5" id="KW-0418">Kinase</keyword>
<dbReference type="PROSITE" id="PS50112">
    <property type="entry name" value="PAS"/>
    <property type="match status" value="1"/>
</dbReference>
<dbReference type="PROSITE" id="PS50113">
    <property type="entry name" value="PAC"/>
    <property type="match status" value="1"/>
</dbReference>
<dbReference type="InterPro" id="IPR004358">
    <property type="entry name" value="Sig_transdc_His_kin-like_C"/>
</dbReference>
<dbReference type="Gene3D" id="3.30.565.10">
    <property type="entry name" value="Histidine kinase-like ATPase, C-terminal domain"/>
    <property type="match status" value="1"/>
</dbReference>
<dbReference type="Gene3D" id="1.10.287.130">
    <property type="match status" value="1"/>
</dbReference>
<feature type="domain" description="PAC" evidence="9">
    <location>
        <begin position="147"/>
        <end position="201"/>
    </location>
</feature>
<gene>
    <name evidence="10" type="ORF">EKM59_08385</name>
</gene>
<sequence length="425" mass="48902">MNELQRLQRHLEEEMQARRQVEEICEKKLSELYQLKQQLEETLSAQYKINQTLNEHILELESTSAQPADERYAKGTLQNILESSIEYSIIAIDLDWLILVWNEGARRNYGYTADEMVKKQTINILHTPEDIASGAVKTLFDTAYQNGKAEGVFERIRKNGTRFTASVTVSVRRDDEGKPIGYVIISKDITEKQRTEEKLLKTNQELEQFAYVASHDLKAPLRAIDRLATWIEEDNRERLDDASKENLLLLRQRINRMSNLIDGILQYSRAGRVDLDIHVVNTKELLDEIIDLLDPDKKFKITYSEHLPTFRAAKVPLSQVFSNLIANSLKHHKRKHGVISVDVRDWGRFYEFFVTDDGPGIEAEYFDKIFMIFQTLRSRDELEATGIGLSIVKKIVESQGGMVSVASIVGEGTTFSFTWPKYPEA</sequence>
<dbReference type="PANTHER" id="PTHR43304:SF1">
    <property type="entry name" value="PAC DOMAIN-CONTAINING PROTEIN"/>
    <property type="match status" value="1"/>
</dbReference>
<feature type="domain" description="PAS" evidence="8">
    <location>
        <begin position="73"/>
        <end position="130"/>
    </location>
</feature>
<organism evidence="10 11">
    <name type="scientific">Legionella septentrionalis</name>
    <dbReference type="NCBI Taxonomy" id="2498109"/>
    <lineage>
        <taxon>Bacteria</taxon>
        <taxon>Pseudomonadati</taxon>
        <taxon>Pseudomonadota</taxon>
        <taxon>Gammaproteobacteria</taxon>
        <taxon>Legionellales</taxon>
        <taxon>Legionellaceae</taxon>
        <taxon>Legionella</taxon>
    </lineage>
</organism>
<feature type="coiled-coil region" evidence="6">
    <location>
        <begin position="1"/>
        <end position="42"/>
    </location>
</feature>
<dbReference type="RefSeq" id="WP_127111410.1">
    <property type="nucleotide sequence ID" value="NZ_RZGR01000025.1"/>
</dbReference>